<accession>A0A7U7GA92</accession>
<evidence type="ECO:0000313" key="3">
    <source>
        <dbReference type="Proteomes" id="UP000019184"/>
    </source>
</evidence>
<dbReference type="Proteomes" id="UP000019184">
    <property type="component" value="Unassembled WGS sequence"/>
</dbReference>
<evidence type="ECO:0000313" key="2">
    <source>
        <dbReference type="EMBL" id="CDH44778.1"/>
    </source>
</evidence>
<reference evidence="2 3" key="1">
    <citation type="journal article" date="2014" name="ISME J.">
        <title>Candidatus Competibacter-lineage genomes retrieved from metagenomes reveal functional metabolic diversity.</title>
        <authorList>
            <person name="McIlroy S.J."/>
            <person name="Albertsen M."/>
            <person name="Andresen E.K."/>
            <person name="Saunders A.M."/>
            <person name="Kristiansen R."/>
            <person name="Stokholm-Bjerregaard M."/>
            <person name="Nielsen K.L."/>
            <person name="Nielsen P.H."/>
        </authorList>
    </citation>
    <scope>NUCLEOTIDE SEQUENCE [LARGE SCALE GENOMIC DNA]</scope>
    <source>
        <strain evidence="2 3">Run_B_J11</strain>
    </source>
</reference>
<gene>
    <name evidence="2" type="ORF">BN874_1880005</name>
</gene>
<protein>
    <submittedName>
        <fullName evidence="2">Uncharacterized protein</fullName>
    </submittedName>
</protein>
<evidence type="ECO:0000256" key="1">
    <source>
        <dbReference type="SAM" id="MobiDB-lite"/>
    </source>
</evidence>
<dbReference type="EMBL" id="CBTK010000099">
    <property type="protein sequence ID" value="CDH44778.1"/>
    <property type="molecule type" value="Genomic_DNA"/>
</dbReference>
<keyword evidence="3" id="KW-1185">Reference proteome</keyword>
<name>A0A7U7GA92_9GAMM</name>
<feature type="region of interest" description="Disordered" evidence="1">
    <location>
        <begin position="1"/>
        <end position="24"/>
    </location>
</feature>
<dbReference type="AlphaFoldDB" id="A0A7U7GA92"/>
<comment type="caution">
    <text evidence="2">The sequence shown here is derived from an EMBL/GenBank/DDBJ whole genome shotgun (WGS) entry which is preliminary data.</text>
</comment>
<sequence>MPTPKNGRCGGDVGTEPTRSSVDRGPQFLHAGIFNLWLTPFRKNSLTSPLFVATWQQHSIAIIFPN</sequence>
<proteinExistence type="predicted"/>
<organism evidence="2 3">
    <name type="scientific">Candidatus Contendobacter odensis Run_B_J11</name>
    <dbReference type="NCBI Taxonomy" id="1400861"/>
    <lineage>
        <taxon>Bacteria</taxon>
        <taxon>Pseudomonadati</taxon>
        <taxon>Pseudomonadota</taxon>
        <taxon>Gammaproteobacteria</taxon>
        <taxon>Candidatus Competibacteraceae</taxon>
        <taxon>Candidatus Contendibacter</taxon>
    </lineage>
</organism>